<gene>
    <name evidence="3" type="ORF">PVAP13_6NG115406</name>
</gene>
<dbReference type="AlphaFoldDB" id="A0A8T0R053"/>
<feature type="transmembrane region" description="Helical" evidence="2">
    <location>
        <begin position="187"/>
        <end position="213"/>
    </location>
</feature>
<keyword evidence="4" id="KW-1185">Reference proteome</keyword>
<feature type="compositionally biased region" description="Low complexity" evidence="1">
    <location>
        <begin position="15"/>
        <end position="28"/>
    </location>
</feature>
<proteinExistence type="predicted"/>
<accession>A0A8T0R053</accession>
<reference evidence="3 4" key="1">
    <citation type="submission" date="2020-05" db="EMBL/GenBank/DDBJ databases">
        <title>WGS assembly of Panicum virgatum.</title>
        <authorList>
            <person name="Lovell J.T."/>
            <person name="Jenkins J."/>
            <person name="Shu S."/>
            <person name="Juenger T.E."/>
            <person name="Schmutz J."/>
        </authorList>
    </citation>
    <scope>NUCLEOTIDE SEQUENCE [LARGE SCALE GENOMIC DNA]</scope>
    <source>
        <strain evidence="4">cv. AP13</strain>
    </source>
</reference>
<protein>
    <submittedName>
        <fullName evidence="3">Uncharacterized protein</fullName>
    </submittedName>
</protein>
<comment type="caution">
    <text evidence="3">The sequence shown here is derived from an EMBL/GenBank/DDBJ whole genome shotgun (WGS) entry which is preliminary data.</text>
</comment>
<organism evidence="3 4">
    <name type="scientific">Panicum virgatum</name>
    <name type="common">Blackwell switchgrass</name>
    <dbReference type="NCBI Taxonomy" id="38727"/>
    <lineage>
        <taxon>Eukaryota</taxon>
        <taxon>Viridiplantae</taxon>
        <taxon>Streptophyta</taxon>
        <taxon>Embryophyta</taxon>
        <taxon>Tracheophyta</taxon>
        <taxon>Spermatophyta</taxon>
        <taxon>Magnoliopsida</taxon>
        <taxon>Liliopsida</taxon>
        <taxon>Poales</taxon>
        <taxon>Poaceae</taxon>
        <taxon>PACMAD clade</taxon>
        <taxon>Panicoideae</taxon>
        <taxon>Panicodae</taxon>
        <taxon>Paniceae</taxon>
        <taxon>Panicinae</taxon>
        <taxon>Panicum</taxon>
        <taxon>Panicum sect. Hiantes</taxon>
    </lineage>
</organism>
<dbReference type="EMBL" id="CM029048">
    <property type="protein sequence ID" value="KAG2578706.1"/>
    <property type="molecule type" value="Genomic_DNA"/>
</dbReference>
<name>A0A8T0R053_PANVG</name>
<evidence type="ECO:0000256" key="1">
    <source>
        <dbReference type="SAM" id="MobiDB-lite"/>
    </source>
</evidence>
<keyword evidence="2" id="KW-0812">Transmembrane</keyword>
<evidence type="ECO:0000256" key="2">
    <source>
        <dbReference type="SAM" id="Phobius"/>
    </source>
</evidence>
<dbReference type="Proteomes" id="UP000823388">
    <property type="component" value="Chromosome 6N"/>
</dbReference>
<evidence type="ECO:0000313" key="4">
    <source>
        <dbReference type="Proteomes" id="UP000823388"/>
    </source>
</evidence>
<keyword evidence="2" id="KW-0472">Membrane</keyword>
<feature type="region of interest" description="Disordered" evidence="1">
    <location>
        <begin position="15"/>
        <end position="63"/>
    </location>
</feature>
<feature type="compositionally biased region" description="Polar residues" evidence="1">
    <location>
        <begin position="108"/>
        <end position="118"/>
    </location>
</feature>
<keyword evidence="2" id="KW-1133">Transmembrane helix</keyword>
<feature type="region of interest" description="Disordered" evidence="1">
    <location>
        <begin position="92"/>
        <end position="123"/>
    </location>
</feature>
<sequence length="398" mass="44449">MLLHPPIKEVLLDSSSPLYSLPPTSTPSKLGEASFMDQNSQPPFPVNKPMEPTTKRSTKLTKMHTTPRCIPLDLEMRTTRECPHEIEEETEFLGKSLQRSKNEDESAHITSSNTTLLSQRKRQTKGKSDQIVSWVESKSVGEMTIAIDTGKKFKKPKIELSVAVIGSAISFVASVDVEKCLENKLKFTLAVFLATILSLLFSTLIMLFSIFYLDKAAYISKYITLSITIVTDHLPATLEKTTPYLISFYQDLCRTLTSETLVWILTFWCLMPSTEGSFQLRFRIKARKKKDCHSTVFERLDGVLPLLHLQHLTCTWRSPILTALPSFPIWSGAGKEGGVSCIMESLVHILFLPQLLHMIQVFSSCAASALPPLQGKKYATALAPFLISQKGQALHKGA</sequence>
<evidence type="ECO:0000313" key="3">
    <source>
        <dbReference type="EMBL" id="KAG2578706.1"/>
    </source>
</evidence>